<sequence>MRKYLNMRVIRTFTIIIMLLVQGTAFGQSEENTGQEPSLDAGPISSQFDYINNVSSNYQEYKVVRRTYLDKLQANITDSLTNYRRQIQELKTELNKQQEGIKALNADLSDTQSSLDRAAQERDSFNFLGFLIHKSVYNNFMWGLVIVLTVILIISYFRFKKSHAVTSETKKTLDELREEFEQHRRNTLERERKLNRQLVDALNKKEA</sequence>
<accession>A0ABV9T0A5</accession>
<evidence type="ECO:0000256" key="3">
    <source>
        <dbReference type="SAM" id="SignalP"/>
    </source>
</evidence>
<keyword evidence="5" id="KW-1185">Reference proteome</keyword>
<evidence type="ECO:0000313" key="4">
    <source>
        <dbReference type="EMBL" id="MFC4871715.1"/>
    </source>
</evidence>
<feature type="chain" id="PRO_5046360012" description="tRNA (Guanine-N1)-methyltransferase" evidence="3">
    <location>
        <begin position="28"/>
        <end position="207"/>
    </location>
</feature>
<organism evidence="4 5">
    <name type="scientific">Negadavirga shengliensis</name>
    <dbReference type="NCBI Taxonomy" id="1389218"/>
    <lineage>
        <taxon>Bacteria</taxon>
        <taxon>Pseudomonadati</taxon>
        <taxon>Bacteroidota</taxon>
        <taxon>Cytophagia</taxon>
        <taxon>Cytophagales</taxon>
        <taxon>Cyclobacteriaceae</taxon>
        <taxon>Negadavirga</taxon>
    </lineage>
</organism>
<name>A0ABV9T0A5_9BACT</name>
<evidence type="ECO:0000256" key="1">
    <source>
        <dbReference type="SAM" id="Coils"/>
    </source>
</evidence>
<evidence type="ECO:0000313" key="5">
    <source>
        <dbReference type="Proteomes" id="UP001595818"/>
    </source>
</evidence>
<keyword evidence="2" id="KW-0812">Transmembrane</keyword>
<feature type="coiled-coil region" evidence="1">
    <location>
        <begin position="73"/>
        <end position="121"/>
    </location>
</feature>
<keyword evidence="3" id="KW-0732">Signal</keyword>
<keyword evidence="2" id="KW-1133">Transmembrane helix</keyword>
<keyword evidence="2" id="KW-0472">Membrane</keyword>
<dbReference type="EMBL" id="JBHSJJ010000004">
    <property type="protein sequence ID" value="MFC4871715.1"/>
    <property type="molecule type" value="Genomic_DNA"/>
</dbReference>
<dbReference type="SUPFAM" id="SSF58100">
    <property type="entry name" value="Bacterial hemolysins"/>
    <property type="match status" value="1"/>
</dbReference>
<evidence type="ECO:0008006" key="6">
    <source>
        <dbReference type="Google" id="ProtNLM"/>
    </source>
</evidence>
<dbReference type="Proteomes" id="UP001595818">
    <property type="component" value="Unassembled WGS sequence"/>
</dbReference>
<evidence type="ECO:0000256" key="2">
    <source>
        <dbReference type="SAM" id="Phobius"/>
    </source>
</evidence>
<feature type="transmembrane region" description="Helical" evidence="2">
    <location>
        <begin position="140"/>
        <end position="159"/>
    </location>
</feature>
<feature type="coiled-coil region" evidence="1">
    <location>
        <begin position="166"/>
        <end position="205"/>
    </location>
</feature>
<protein>
    <recommendedName>
        <fullName evidence="6">tRNA (Guanine-N1)-methyltransferase</fullName>
    </recommendedName>
</protein>
<gene>
    <name evidence="4" type="ORF">ACFPFU_08465</name>
</gene>
<comment type="caution">
    <text evidence="4">The sequence shown here is derived from an EMBL/GenBank/DDBJ whole genome shotgun (WGS) entry which is preliminary data.</text>
</comment>
<keyword evidence="1" id="KW-0175">Coiled coil</keyword>
<feature type="signal peptide" evidence="3">
    <location>
        <begin position="1"/>
        <end position="27"/>
    </location>
</feature>
<proteinExistence type="predicted"/>
<dbReference type="Gene3D" id="1.20.1170.10">
    <property type="match status" value="1"/>
</dbReference>
<dbReference type="RefSeq" id="WP_377063453.1">
    <property type="nucleotide sequence ID" value="NZ_JBHSJJ010000004.1"/>
</dbReference>
<reference evidence="5" key="1">
    <citation type="journal article" date="2019" name="Int. J. Syst. Evol. Microbiol.">
        <title>The Global Catalogue of Microorganisms (GCM) 10K type strain sequencing project: providing services to taxonomists for standard genome sequencing and annotation.</title>
        <authorList>
            <consortium name="The Broad Institute Genomics Platform"/>
            <consortium name="The Broad Institute Genome Sequencing Center for Infectious Disease"/>
            <person name="Wu L."/>
            <person name="Ma J."/>
        </authorList>
    </citation>
    <scope>NUCLEOTIDE SEQUENCE [LARGE SCALE GENOMIC DNA]</scope>
    <source>
        <strain evidence="5">CGMCC 4.7466</strain>
    </source>
</reference>